<evidence type="ECO:0000256" key="3">
    <source>
        <dbReference type="ARBA" id="ARBA00022679"/>
    </source>
</evidence>
<feature type="domain" description="Bacterial sugar transferase" evidence="8">
    <location>
        <begin position="285"/>
        <end position="470"/>
    </location>
</feature>
<dbReference type="GO" id="GO:0016020">
    <property type="term" value="C:membrane"/>
    <property type="evidence" value="ECO:0007669"/>
    <property type="project" value="UniProtKB-SubCell"/>
</dbReference>
<keyword evidence="10" id="KW-1185">Reference proteome</keyword>
<accession>A0A5C5UUX4</accession>
<dbReference type="EC" id="2.7.8.31" evidence="9"/>
<dbReference type="AlphaFoldDB" id="A0A5C5UUX4"/>
<dbReference type="SUPFAM" id="SSF51735">
    <property type="entry name" value="NAD(P)-binding Rossmann-fold domains"/>
    <property type="match status" value="1"/>
</dbReference>
<feature type="transmembrane region" description="Helical" evidence="7">
    <location>
        <begin position="290"/>
        <end position="311"/>
    </location>
</feature>
<dbReference type="PANTHER" id="PTHR30576">
    <property type="entry name" value="COLANIC BIOSYNTHESIS UDP-GLUCOSE LIPID CARRIER TRANSFERASE"/>
    <property type="match status" value="1"/>
</dbReference>
<evidence type="ECO:0000256" key="6">
    <source>
        <dbReference type="ARBA" id="ARBA00023136"/>
    </source>
</evidence>
<evidence type="ECO:0000259" key="8">
    <source>
        <dbReference type="Pfam" id="PF02397"/>
    </source>
</evidence>
<dbReference type="OrthoDB" id="9766874at2"/>
<dbReference type="InterPro" id="IPR003362">
    <property type="entry name" value="Bact_transf"/>
</dbReference>
<dbReference type="Proteomes" id="UP000316714">
    <property type="component" value="Unassembled WGS sequence"/>
</dbReference>
<name>A0A5C5UUX4_9BACT</name>
<evidence type="ECO:0000313" key="9">
    <source>
        <dbReference type="EMBL" id="TWT29350.1"/>
    </source>
</evidence>
<gene>
    <name evidence="9" type="primary">wcaJ_2</name>
    <name evidence="9" type="ORF">KOR34_52600</name>
</gene>
<keyword evidence="6 7" id="KW-0472">Membrane</keyword>
<dbReference type="GO" id="GO:0089702">
    <property type="term" value="F:undecaprenyl-phosphate glucose phosphotransferase activity"/>
    <property type="evidence" value="ECO:0007669"/>
    <property type="project" value="UniProtKB-EC"/>
</dbReference>
<dbReference type="PANTHER" id="PTHR30576:SF0">
    <property type="entry name" value="UNDECAPRENYL-PHOSPHATE N-ACETYLGALACTOSAMINYL 1-PHOSPHATE TRANSFERASE-RELATED"/>
    <property type="match status" value="1"/>
</dbReference>
<dbReference type="Gene3D" id="3.40.50.720">
    <property type="entry name" value="NAD(P)-binding Rossmann-like Domain"/>
    <property type="match status" value="1"/>
</dbReference>
<feature type="transmembrane region" description="Helical" evidence="7">
    <location>
        <begin position="21"/>
        <end position="40"/>
    </location>
</feature>
<evidence type="ECO:0000256" key="1">
    <source>
        <dbReference type="ARBA" id="ARBA00004141"/>
    </source>
</evidence>
<protein>
    <submittedName>
        <fullName evidence="9">UDP-glucose:undecaprenyl-phosphate glucose-1-phosphate transferase</fullName>
        <ecNumber evidence="9">2.7.8.31</ecNumber>
    </submittedName>
</protein>
<keyword evidence="3 9" id="KW-0808">Transferase</keyword>
<proteinExistence type="inferred from homology"/>
<feature type="transmembrane region" description="Helical" evidence="7">
    <location>
        <begin position="85"/>
        <end position="106"/>
    </location>
</feature>
<sequence>MNSTTRGIRQHSSVLHGVHRLLDAVAIAGTLYVALQATPTGGEAGHTLANEWLIISAAAVLAMHVAAEVTGVYHSWRGDRLRRELGCIAMTWGYAIAGLLGVGLVSHYNVRFTYETKVAWLVAAPLSMMAIRVAIRGVQKALRKRGLNTRTVAICGANELGLQLAENLNGCPSLGLRVGGFYDDRGVGEDAGRVADAGDRAGDLDQLVADCRSGRVESVYITFPMRAEQRIRNVLSKLSDTTASVYIVPDFFVFELMHARWTNIDGLPAVSVHENPLHGVDGLFKRFCDLLFGSLLLALLAAPMAVIAAAVKLTSRGPVFFRQKRYGLDGREILVWKFRSMRTEDNGPVVRQATRGDSRITPLGAVLRRTSLDELPQLFNVLQGTMSLVGPRPHATAHNEQYRTLIDGYMLRHKVKPGITGLAQVMGFRGETETLDKMQGRVRYDHQYIRDWSLWMDLKILVRTALVVLKQENAY</sequence>
<keyword evidence="5 7" id="KW-1133">Transmembrane helix</keyword>
<dbReference type="InterPro" id="IPR017473">
    <property type="entry name" value="Undecaprenyl-P_gluc_Ptfrase"/>
</dbReference>
<evidence type="ECO:0000313" key="10">
    <source>
        <dbReference type="Proteomes" id="UP000316714"/>
    </source>
</evidence>
<dbReference type="EMBL" id="SIHJ01000009">
    <property type="protein sequence ID" value="TWT29350.1"/>
    <property type="molecule type" value="Genomic_DNA"/>
</dbReference>
<dbReference type="Pfam" id="PF02397">
    <property type="entry name" value="Bac_transf"/>
    <property type="match status" value="1"/>
</dbReference>
<organism evidence="9 10">
    <name type="scientific">Posidoniimonas corsicana</name>
    <dbReference type="NCBI Taxonomy" id="1938618"/>
    <lineage>
        <taxon>Bacteria</taxon>
        <taxon>Pseudomonadati</taxon>
        <taxon>Planctomycetota</taxon>
        <taxon>Planctomycetia</taxon>
        <taxon>Pirellulales</taxon>
        <taxon>Lacipirellulaceae</taxon>
        <taxon>Posidoniimonas</taxon>
    </lineage>
</organism>
<dbReference type="Pfam" id="PF13727">
    <property type="entry name" value="CoA_binding_3"/>
    <property type="match status" value="1"/>
</dbReference>
<keyword evidence="4 7" id="KW-0812">Transmembrane</keyword>
<comment type="caution">
    <text evidence="9">The sequence shown here is derived from an EMBL/GenBank/DDBJ whole genome shotgun (WGS) entry which is preliminary data.</text>
</comment>
<reference evidence="9 10" key="1">
    <citation type="submission" date="2019-02" db="EMBL/GenBank/DDBJ databases">
        <title>Deep-cultivation of Planctomycetes and their phenomic and genomic characterization uncovers novel biology.</title>
        <authorList>
            <person name="Wiegand S."/>
            <person name="Jogler M."/>
            <person name="Boedeker C."/>
            <person name="Pinto D."/>
            <person name="Vollmers J."/>
            <person name="Rivas-Marin E."/>
            <person name="Kohn T."/>
            <person name="Peeters S.H."/>
            <person name="Heuer A."/>
            <person name="Rast P."/>
            <person name="Oberbeckmann S."/>
            <person name="Bunk B."/>
            <person name="Jeske O."/>
            <person name="Meyerdierks A."/>
            <person name="Storesund J.E."/>
            <person name="Kallscheuer N."/>
            <person name="Luecker S."/>
            <person name="Lage O.M."/>
            <person name="Pohl T."/>
            <person name="Merkel B.J."/>
            <person name="Hornburger P."/>
            <person name="Mueller R.-W."/>
            <person name="Bruemmer F."/>
            <person name="Labrenz M."/>
            <person name="Spormann A.M."/>
            <person name="Op Den Camp H."/>
            <person name="Overmann J."/>
            <person name="Amann R."/>
            <person name="Jetten M.S.M."/>
            <person name="Mascher T."/>
            <person name="Medema M.H."/>
            <person name="Devos D.P."/>
            <person name="Kaster A.-K."/>
            <person name="Ovreas L."/>
            <person name="Rohde M."/>
            <person name="Galperin M.Y."/>
            <person name="Jogler C."/>
        </authorList>
    </citation>
    <scope>NUCLEOTIDE SEQUENCE [LARGE SCALE GENOMIC DNA]</scope>
    <source>
        <strain evidence="9 10">KOR34</strain>
    </source>
</reference>
<feature type="transmembrane region" description="Helical" evidence="7">
    <location>
        <begin position="52"/>
        <end position="73"/>
    </location>
</feature>
<evidence type="ECO:0000256" key="7">
    <source>
        <dbReference type="SAM" id="Phobius"/>
    </source>
</evidence>
<evidence type="ECO:0000256" key="4">
    <source>
        <dbReference type="ARBA" id="ARBA00022692"/>
    </source>
</evidence>
<dbReference type="NCBIfam" id="TIGR03025">
    <property type="entry name" value="EPS_sugtrans"/>
    <property type="match status" value="1"/>
</dbReference>
<evidence type="ECO:0000256" key="5">
    <source>
        <dbReference type="ARBA" id="ARBA00022989"/>
    </source>
</evidence>
<feature type="transmembrane region" description="Helical" evidence="7">
    <location>
        <begin position="118"/>
        <end position="135"/>
    </location>
</feature>
<comment type="subcellular location">
    <subcellularLocation>
        <location evidence="1">Membrane</location>
        <topology evidence="1">Multi-pass membrane protein</topology>
    </subcellularLocation>
</comment>
<comment type="similarity">
    <text evidence="2">Belongs to the bacterial sugar transferase family.</text>
</comment>
<dbReference type="InterPro" id="IPR017475">
    <property type="entry name" value="EPS_sugar_tfrase"/>
</dbReference>
<dbReference type="InterPro" id="IPR036291">
    <property type="entry name" value="NAD(P)-bd_dom_sf"/>
</dbReference>
<dbReference type="RefSeq" id="WP_146569063.1">
    <property type="nucleotide sequence ID" value="NZ_SIHJ01000009.1"/>
</dbReference>
<evidence type="ECO:0000256" key="2">
    <source>
        <dbReference type="ARBA" id="ARBA00006464"/>
    </source>
</evidence>
<dbReference type="NCBIfam" id="TIGR03023">
    <property type="entry name" value="WcaJ_sugtrans"/>
    <property type="match status" value="1"/>
</dbReference>